<dbReference type="PANTHER" id="PTHR42693">
    <property type="entry name" value="ARYLSULFATASE FAMILY MEMBER"/>
    <property type="match status" value="1"/>
</dbReference>
<dbReference type="PANTHER" id="PTHR42693:SF33">
    <property type="entry name" value="ARYLSULFATASE"/>
    <property type="match status" value="1"/>
</dbReference>
<evidence type="ECO:0000256" key="2">
    <source>
        <dbReference type="SAM" id="SignalP"/>
    </source>
</evidence>
<evidence type="ECO:0000313" key="4">
    <source>
        <dbReference type="EMBL" id="MBB3209278.1"/>
    </source>
</evidence>
<dbReference type="EMBL" id="JACHXU010000022">
    <property type="protein sequence ID" value="MBB3209278.1"/>
    <property type="molecule type" value="Genomic_DNA"/>
</dbReference>
<comment type="similarity">
    <text evidence="1">Belongs to the sulfatase family.</text>
</comment>
<keyword evidence="2" id="KW-0732">Signal</keyword>
<dbReference type="GO" id="GO:0004065">
    <property type="term" value="F:arylsulfatase activity"/>
    <property type="evidence" value="ECO:0007669"/>
    <property type="project" value="TreeGrafter"/>
</dbReference>
<accession>A0A7W5E479</accession>
<feature type="domain" description="Sulfatase N-terminal" evidence="3">
    <location>
        <begin position="29"/>
        <end position="338"/>
    </location>
</feature>
<evidence type="ECO:0000256" key="1">
    <source>
        <dbReference type="ARBA" id="ARBA00008779"/>
    </source>
</evidence>
<dbReference type="Gene3D" id="3.30.1120.10">
    <property type="match status" value="1"/>
</dbReference>
<dbReference type="SUPFAM" id="SSF53649">
    <property type="entry name" value="Alkaline phosphatase-like"/>
    <property type="match status" value="1"/>
</dbReference>
<gene>
    <name evidence="4" type="ORF">FHS27_005118</name>
</gene>
<keyword evidence="5" id="KW-1185">Reference proteome</keyword>
<reference evidence="4 5" key="1">
    <citation type="submission" date="2020-08" db="EMBL/GenBank/DDBJ databases">
        <title>Genomic Encyclopedia of Type Strains, Phase III (KMG-III): the genomes of soil and plant-associated and newly described type strains.</title>
        <authorList>
            <person name="Whitman W."/>
        </authorList>
    </citation>
    <scope>NUCLEOTIDE SEQUENCE [LARGE SCALE GENOMIC DNA]</scope>
    <source>
        <strain evidence="4 5">CECT 8075</strain>
    </source>
</reference>
<dbReference type="RefSeq" id="WP_246420759.1">
    <property type="nucleotide sequence ID" value="NZ_JACHXU010000022.1"/>
</dbReference>
<feature type="chain" id="PRO_5030601801" evidence="2">
    <location>
        <begin position="26"/>
        <end position="482"/>
    </location>
</feature>
<name>A0A7W5E479_9BACT</name>
<protein>
    <submittedName>
        <fullName evidence="4">Putative sulfatase</fullName>
        <ecNumber evidence="4">3.1.6.-</ecNumber>
    </submittedName>
</protein>
<dbReference type="AlphaFoldDB" id="A0A7W5E479"/>
<dbReference type="InterPro" id="IPR017850">
    <property type="entry name" value="Alkaline_phosphatase_core_sf"/>
</dbReference>
<sequence>MPMIPGRALIAALCCLSLLSPSLYAEERPNVLTVFIDDMGWSDLSCFHGTATQTENIDRVAEEGIRFTNFYVNSPICSPSRVALSTGQYPQRWEISSFLNNRRSNRERGMTQWLDLKAPMLARQVHAAGYATGHFGKWHMGGQRDVGEAPLITEYGFDQSLTNFEGLGPRVLPLKDSYDGKPPRKHALGSDTLGRGPIRWEDRSVVTAAFVDDAVSFIDQAQNDGKPFFVNVWPDDVHGPFFPPKVLRDETDGSKRALYYAVLKAMDQQLKKLFDRVRNDPELKDNTLILIMSDNGPESGAGSAEPLRGTKTWLYEGGIRSPLIVWGPGLIAEDAAGSTNEESILCALDVNRSLYSITGAELPVDVVLDGEDFADTMLGNHQRQRTSPIYWRRPPDRPGFGHGMNEDNPDLAAREGRWKYLVNYDGSMPQLYDLTTDPSESNNVIEDNASVAATLHDSLMRWNATMPKDAGDPTWNANSPLP</sequence>
<dbReference type="Gene3D" id="3.40.720.10">
    <property type="entry name" value="Alkaline Phosphatase, subunit A"/>
    <property type="match status" value="1"/>
</dbReference>
<evidence type="ECO:0000259" key="3">
    <source>
        <dbReference type="Pfam" id="PF00884"/>
    </source>
</evidence>
<organism evidence="4 5">
    <name type="scientific">Aporhodopirellula rubra</name>
    <dbReference type="NCBI Taxonomy" id="980271"/>
    <lineage>
        <taxon>Bacteria</taxon>
        <taxon>Pseudomonadati</taxon>
        <taxon>Planctomycetota</taxon>
        <taxon>Planctomycetia</taxon>
        <taxon>Pirellulales</taxon>
        <taxon>Pirellulaceae</taxon>
        <taxon>Aporhodopirellula</taxon>
    </lineage>
</organism>
<dbReference type="EC" id="3.1.6.-" evidence="4"/>
<comment type="caution">
    <text evidence="4">The sequence shown here is derived from an EMBL/GenBank/DDBJ whole genome shotgun (WGS) entry which is preliminary data.</text>
</comment>
<proteinExistence type="inferred from homology"/>
<dbReference type="Proteomes" id="UP000536179">
    <property type="component" value="Unassembled WGS sequence"/>
</dbReference>
<feature type="signal peptide" evidence="2">
    <location>
        <begin position="1"/>
        <end position="25"/>
    </location>
</feature>
<dbReference type="Pfam" id="PF00884">
    <property type="entry name" value="Sulfatase"/>
    <property type="match status" value="1"/>
</dbReference>
<evidence type="ECO:0000313" key="5">
    <source>
        <dbReference type="Proteomes" id="UP000536179"/>
    </source>
</evidence>
<dbReference type="InterPro" id="IPR000917">
    <property type="entry name" value="Sulfatase_N"/>
</dbReference>
<keyword evidence="4" id="KW-0378">Hydrolase</keyword>
<dbReference type="InterPro" id="IPR050738">
    <property type="entry name" value="Sulfatase"/>
</dbReference>